<gene>
    <name evidence="2" type="ORF">BDW59DRAFT_137312</name>
</gene>
<reference evidence="2 3" key="1">
    <citation type="submission" date="2024-07" db="EMBL/GenBank/DDBJ databases">
        <title>Section-level genome sequencing and comparative genomics of Aspergillus sections Usti and Cavernicolus.</title>
        <authorList>
            <consortium name="Lawrence Berkeley National Laboratory"/>
            <person name="Nybo J.L."/>
            <person name="Vesth T.C."/>
            <person name="Theobald S."/>
            <person name="Frisvad J.C."/>
            <person name="Larsen T.O."/>
            <person name="Kjaerboelling I."/>
            <person name="Rothschild-Mancinelli K."/>
            <person name="Lyhne E.K."/>
            <person name="Kogle M.E."/>
            <person name="Barry K."/>
            <person name="Clum A."/>
            <person name="Na H."/>
            <person name="Ledsgaard L."/>
            <person name="Lin J."/>
            <person name="Lipzen A."/>
            <person name="Kuo A."/>
            <person name="Riley R."/>
            <person name="Mondo S."/>
            <person name="LaButti K."/>
            <person name="Haridas S."/>
            <person name="Pangalinan J."/>
            <person name="Salamov A.A."/>
            <person name="Simmons B.A."/>
            <person name="Magnuson J.K."/>
            <person name="Chen J."/>
            <person name="Drula E."/>
            <person name="Henrissat B."/>
            <person name="Wiebenga A."/>
            <person name="Lubbers R.J."/>
            <person name="Gomes A.C."/>
            <person name="Makela M.R."/>
            <person name="Stajich J."/>
            <person name="Grigoriev I.V."/>
            <person name="Mortensen U.H."/>
            <person name="De vries R.P."/>
            <person name="Baker S.E."/>
            <person name="Andersen M.R."/>
        </authorList>
    </citation>
    <scope>NUCLEOTIDE SEQUENCE [LARGE SCALE GENOMIC DNA]</scope>
    <source>
        <strain evidence="2 3">CBS 600.67</strain>
    </source>
</reference>
<comment type="caution">
    <text evidence="2">The sequence shown here is derived from an EMBL/GenBank/DDBJ whole genome shotgun (WGS) entry which is preliminary data.</text>
</comment>
<evidence type="ECO:0000313" key="2">
    <source>
        <dbReference type="EMBL" id="KAL2835199.1"/>
    </source>
</evidence>
<evidence type="ECO:0000313" key="3">
    <source>
        <dbReference type="Proteomes" id="UP001610335"/>
    </source>
</evidence>
<organism evidence="2 3">
    <name type="scientific">Aspergillus cavernicola</name>
    <dbReference type="NCBI Taxonomy" id="176166"/>
    <lineage>
        <taxon>Eukaryota</taxon>
        <taxon>Fungi</taxon>
        <taxon>Dikarya</taxon>
        <taxon>Ascomycota</taxon>
        <taxon>Pezizomycotina</taxon>
        <taxon>Eurotiomycetes</taxon>
        <taxon>Eurotiomycetidae</taxon>
        <taxon>Eurotiales</taxon>
        <taxon>Aspergillaceae</taxon>
        <taxon>Aspergillus</taxon>
        <taxon>Aspergillus subgen. Nidulantes</taxon>
    </lineage>
</organism>
<keyword evidence="3" id="KW-1185">Reference proteome</keyword>
<proteinExistence type="predicted"/>
<evidence type="ECO:0000256" key="1">
    <source>
        <dbReference type="SAM" id="SignalP"/>
    </source>
</evidence>
<accession>A0ABR4J6L2</accession>
<evidence type="ECO:0008006" key="4">
    <source>
        <dbReference type="Google" id="ProtNLM"/>
    </source>
</evidence>
<feature type="chain" id="PRO_5045163409" description="Secreted protein" evidence="1">
    <location>
        <begin position="21"/>
        <end position="73"/>
    </location>
</feature>
<dbReference type="EMBL" id="JBFXLS010000001">
    <property type="protein sequence ID" value="KAL2835199.1"/>
    <property type="molecule type" value="Genomic_DNA"/>
</dbReference>
<feature type="signal peptide" evidence="1">
    <location>
        <begin position="1"/>
        <end position="20"/>
    </location>
</feature>
<protein>
    <recommendedName>
        <fullName evidence="4">Secreted protein</fullName>
    </recommendedName>
</protein>
<sequence>MVLALFLSLLVSFFFTRVFAPGPPCNYSTRTWQNWHIDQQVTGRDCSGKLVDRSRQRRTSLQACCLLGLTVWR</sequence>
<name>A0ABR4J6L2_9EURO</name>
<dbReference type="Proteomes" id="UP001610335">
    <property type="component" value="Unassembled WGS sequence"/>
</dbReference>
<keyword evidence="1" id="KW-0732">Signal</keyword>